<comment type="caution">
    <text evidence="2">The sequence shown here is derived from an EMBL/GenBank/DDBJ whole genome shotgun (WGS) entry which is preliminary data.</text>
</comment>
<evidence type="ECO:0000256" key="1">
    <source>
        <dbReference type="SAM" id="MobiDB-lite"/>
    </source>
</evidence>
<reference evidence="2 3" key="1">
    <citation type="submission" date="2017-12" db="EMBL/GenBank/DDBJ databases">
        <title>Comparative genomics of Botrytis spp.</title>
        <authorList>
            <person name="Valero-Jimenez C.A."/>
            <person name="Tapia P."/>
            <person name="Veloso J."/>
            <person name="Silva-Moreno E."/>
            <person name="Staats M."/>
            <person name="Valdes J.H."/>
            <person name="Van Kan J.A.L."/>
        </authorList>
    </citation>
    <scope>NUCLEOTIDE SEQUENCE [LARGE SCALE GENOMIC DNA]</scope>
    <source>
        <strain evidence="2 3">Bh0001</strain>
    </source>
</reference>
<dbReference type="Proteomes" id="UP000297814">
    <property type="component" value="Unassembled WGS sequence"/>
</dbReference>
<evidence type="ECO:0000313" key="2">
    <source>
        <dbReference type="EMBL" id="TGO37484.1"/>
    </source>
</evidence>
<evidence type="ECO:0000313" key="3">
    <source>
        <dbReference type="Proteomes" id="UP000297814"/>
    </source>
</evidence>
<keyword evidence="3" id="KW-1185">Reference proteome</keyword>
<protein>
    <submittedName>
        <fullName evidence="2">Uncharacterized protein</fullName>
    </submittedName>
</protein>
<name>A0A4Z1GKL5_9HELO</name>
<feature type="compositionally biased region" description="Basic and acidic residues" evidence="1">
    <location>
        <begin position="48"/>
        <end position="79"/>
    </location>
</feature>
<dbReference type="EMBL" id="PQXK01000096">
    <property type="protein sequence ID" value="TGO37484.1"/>
    <property type="molecule type" value="Genomic_DNA"/>
</dbReference>
<sequence>MLRSFSTSGGKRRRLLGSKTIDCSHLIAKVTLKEFRSGAGSPRGLVEQQERQVKRAKSPDDIVLREKSRNGKELGDPRYYEPTNTPRYLDKSTLNINFVKWQRYRAKGEDNKIEG</sequence>
<accession>A0A4Z1GKL5</accession>
<organism evidence="2 3">
    <name type="scientific">Botrytis hyacinthi</name>
    <dbReference type="NCBI Taxonomy" id="278943"/>
    <lineage>
        <taxon>Eukaryota</taxon>
        <taxon>Fungi</taxon>
        <taxon>Dikarya</taxon>
        <taxon>Ascomycota</taxon>
        <taxon>Pezizomycotina</taxon>
        <taxon>Leotiomycetes</taxon>
        <taxon>Helotiales</taxon>
        <taxon>Sclerotiniaceae</taxon>
        <taxon>Botrytis</taxon>
    </lineage>
</organism>
<proteinExistence type="predicted"/>
<dbReference type="AlphaFoldDB" id="A0A4Z1GKL5"/>
<gene>
    <name evidence="2" type="ORF">BHYA_0096g00230</name>
</gene>
<feature type="region of interest" description="Disordered" evidence="1">
    <location>
        <begin position="38"/>
        <end position="86"/>
    </location>
</feature>